<evidence type="ECO:0000313" key="2">
    <source>
        <dbReference type="EMBL" id="EYC44368.1"/>
    </source>
</evidence>
<dbReference type="OrthoDB" id="10055660at2759"/>
<dbReference type="AlphaFoldDB" id="A0A016WZA9"/>
<evidence type="ECO:0000259" key="1">
    <source>
        <dbReference type="Pfam" id="PF14214"/>
    </source>
</evidence>
<gene>
    <name evidence="2" type="primary">Acey_s0463.g1907</name>
    <name evidence="2" type="ORF">Y032_0463g1907</name>
</gene>
<dbReference type="InterPro" id="IPR025476">
    <property type="entry name" value="Helitron_helicase-like"/>
</dbReference>
<dbReference type="Pfam" id="PF14214">
    <property type="entry name" value="Helitron_like_N"/>
    <property type="match status" value="1"/>
</dbReference>
<keyword evidence="3" id="KW-1185">Reference proteome</keyword>
<name>A0A016WZA9_9BILA</name>
<comment type="caution">
    <text evidence="2">The sequence shown here is derived from an EMBL/GenBank/DDBJ whole genome shotgun (WGS) entry which is preliminary data.</text>
</comment>
<dbReference type="Proteomes" id="UP000024635">
    <property type="component" value="Unassembled WGS sequence"/>
</dbReference>
<feature type="domain" description="Helitron helicase-like" evidence="1">
    <location>
        <begin position="19"/>
        <end position="199"/>
    </location>
</feature>
<proteinExistence type="predicted"/>
<evidence type="ECO:0000313" key="3">
    <source>
        <dbReference type="Proteomes" id="UP000024635"/>
    </source>
</evidence>
<dbReference type="EMBL" id="JARK01000063">
    <property type="protein sequence ID" value="EYC44368.1"/>
    <property type="molecule type" value="Genomic_DNA"/>
</dbReference>
<reference evidence="3" key="1">
    <citation type="journal article" date="2015" name="Nat. Genet.">
        <title>The genome and transcriptome of the zoonotic hookworm Ancylostoma ceylanicum identify infection-specific gene families.</title>
        <authorList>
            <person name="Schwarz E.M."/>
            <person name="Hu Y."/>
            <person name="Antoshechkin I."/>
            <person name="Miller M.M."/>
            <person name="Sternberg P.W."/>
            <person name="Aroian R.V."/>
        </authorList>
    </citation>
    <scope>NUCLEOTIDE SEQUENCE</scope>
    <source>
        <strain evidence="3">HY135</strain>
    </source>
</reference>
<protein>
    <recommendedName>
        <fullName evidence="1">Helitron helicase-like domain-containing protein</fullName>
    </recommendedName>
</protein>
<dbReference type="PANTHER" id="PTHR10492">
    <property type="match status" value="1"/>
</dbReference>
<accession>A0A016WZA9</accession>
<sequence>MEKRRVEGRKRSKLTQREYYAYLLFTRNQFNPIHLAGKLMQQFVLDSWVKIEQNRLKFIKQNQAQLRLDTYRGLQDFMMADDSDSGPPGRRIVLPASYTGSPRDMVAKYQDAMSIVARYGKPDLFITVTCNPQWKEIQEALFSGQTASDRPDIVARVFKLKLDALLDDLFRKHILGEVAANIWVVEFQKRRLPHAHILIILKEAWKPRTTADVDEIVCAELPDKETDPILFEIVSKQMMHRPCGALNPSSPCMIDGSCSKKFPKEFADCTSMESDGYPRYRRRDDGRFVMCRGVRLSNTSVVPYNPYLSRKYECHIKVEVCSSITSVKYLYKYVYKGHDRARIRIHQEVDGQHQVILDEVKSHLDTRYVCPPEGAHRILEYPMQGRSDHVERLPVHLEEQQNVTFLPGQEAQAVAAEHKTKLTAWFELNRLTGKHTSQTQSLESLRITPLADRSRQLCYHQIPEHYTWNDKMKKWQERRQRSRVVGRMYYVSPKDFERFASRLLLLYRKGATSFTDLRSVNNRSYDTYVEAARAAGYLNDDSFYESSMDEAKAFHMPSELRGFFCKPYLLLRISQSAQSVGSLQT</sequence>
<dbReference type="STRING" id="53326.A0A016WZA9"/>
<dbReference type="PANTHER" id="PTHR10492:SF57">
    <property type="entry name" value="ATP-DEPENDENT DNA HELICASE"/>
    <property type="match status" value="1"/>
</dbReference>
<organism evidence="2 3">
    <name type="scientific">Ancylostoma ceylanicum</name>
    <dbReference type="NCBI Taxonomy" id="53326"/>
    <lineage>
        <taxon>Eukaryota</taxon>
        <taxon>Metazoa</taxon>
        <taxon>Ecdysozoa</taxon>
        <taxon>Nematoda</taxon>
        <taxon>Chromadorea</taxon>
        <taxon>Rhabditida</taxon>
        <taxon>Rhabditina</taxon>
        <taxon>Rhabditomorpha</taxon>
        <taxon>Strongyloidea</taxon>
        <taxon>Ancylostomatidae</taxon>
        <taxon>Ancylostomatinae</taxon>
        <taxon>Ancylostoma</taxon>
    </lineage>
</organism>